<dbReference type="EMBL" id="AEUX02000006">
    <property type="protein sequence ID" value="EHI69835.1"/>
    <property type="molecule type" value="Genomic_DNA"/>
</dbReference>
<accession>G5K3F9</accession>
<dbReference type="OrthoDB" id="2513075at2"/>
<dbReference type="InterPro" id="IPR036514">
    <property type="entry name" value="SGNH_hydro_sf"/>
</dbReference>
<dbReference type="STRING" id="764299.STRIC_1328"/>
<feature type="domain" description="SGNH hydrolase-type esterase" evidence="1">
    <location>
        <begin position="53"/>
        <end position="190"/>
    </location>
</feature>
<evidence type="ECO:0000313" key="3">
    <source>
        <dbReference type="Proteomes" id="UP000003330"/>
    </source>
</evidence>
<reference evidence="2 3" key="1">
    <citation type="journal article" date="2014" name="Int. J. Syst. Evol. Microbiol.">
        <title>Phylogenomics and the dynamic genome evolution of the genus Streptococcus.</title>
        <authorList>
            <consortium name="The Broad Institute Genome Sequencing Platform"/>
            <person name="Richards V.P."/>
            <person name="Palmer S.R."/>
            <person name="Pavinski Bitar P.D."/>
            <person name="Qin X."/>
            <person name="Weinstock G.M."/>
            <person name="Highlander S.K."/>
            <person name="Town C.D."/>
            <person name="Burne R.A."/>
            <person name="Stanhope M.J."/>
        </authorList>
    </citation>
    <scope>NUCLEOTIDE SEQUENCE [LARGE SCALE GENOMIC DNA]</scope>
    <source>
        <strain evidence="2 3">707-05</strain>
    </source>
</reference>
<dbReference type="RefSeq" id="WP_008089428.1">
    <property type="nucleotide sequence ID" value="NZ_AEUX02000006.1"/>
</dbReference>
<evidence type="ECO:0000313" key="2">
    <source>
        <dbReference type="EMBL" id="EHI69835.1"/>
    </source>
</evidence>
<sequence>MLEVISEELLQYQQNKLADYQLKNKKVADGGVVIAGDSIIEFYPIKKYFGQDFPLTNRGIAGTDSQWLLDHVDTQVNDLNPEHVILLIGCNDIGLGFDKAHILSNIVDIIGQIRSHSIYCQISLLSLVPVSKNPIYQKTVKARTNQAIDEINQDLAMIPAINFIDINSILKNEQGGLADEYTLDGMHLNFLAYSKISEIIKTYL</sequence>
<comment type="caution">
    <text evidence="2">The sequence shown here is derived from an EMBL/GenBank/DDBJ whole genome shotgun (WGS) entry which is preliminary data.</text>
</comment>
<evidence type="ECO:0000259" key="1">
    <source>
        <dbReference type="Pfam" id="PF13472"/>
    </source>
</evidence>
<name>G5K3F9_9STRE</name>
<dbReference type="InterPro" id="IPR013830">
    <property type="entry name" value="SGNH_hydro"/>
</dbReference>
<proteinExistence type="predicted"/>
<gene>
    <name evidence="2" type="ORF">STRIC_1328</name>
</gene>
<protein>
    <submittedName>
        <fullName evidence="2">GDSL-like protein</fullName>
    </submittedName>
</protein>
<keyword evidence="3" id="KW-1185">Reference proteome</keyword>
<dbReference type="Proteomes" id="UP000003330">
    <property type="component" value="Unassembled WGS sequence"/>
</dbReference>
<dbReference type="eggNOG" id="COG2755">
    <property type="taxonomic scope" value="Bacteria"/>
</dbReference>
<dbReference type="SUPFAM" id="SSF52266">
    <property type="entry name" value="SGNH hydrolase"/>
    <property type="match status" value="1"/>
</dbReference>
<dbReference type="Gene3D" id="3.40.50.1110">
    <property type="entry name" value="SGNH hydrolase"/>
    <property type="match status" value="1"/>
</dbReference>
<organism evidence="2 3">
    <name type="scientific">Streptococcus ictaluri 707-05</name>
    <dbReference type="NCBI Taxonomy" id="764299"/>
    <lineage>
        <taxon>Bacteria</taxon>
        <taxon>Bacillati</taxon>
        <taxon>Bacillota</taxon>
        <taxon>Bacilli</taxon>
        <taxon>Lactobacillales</taxon>
        <taxon>Streptococcaceae</taxon>
        <taxon>Streptococcus</taxon>
    </lineage>
</organism>
<dbReference type="AlphaFoldDB" id="G5K3F9"/>
<dbReference type="CDD" id="cd01841">
    <property type="entry name" value="NnaC_like"/>
    <property type="match status" value="1"/>
</dbReference>
<dbReference type="Pfam" id="PF13472">
    <property type="entry name" value="Lipase_GDSL_2"/>
    <property type="match status" value="1"/>
</dbReference>